<evidence type="ECO:0000313" key="2">
    <source>
        <dbReference type="Proteomes" id="UP000789759"/>
    </source>
</evidence>
<dbReference type="OrthoDB" id="2436009at2759"/>
<organism evidence="1 2">
    <name type="scientific">Cetraspora pellucida</name>
    <dbReference type="NCBI Taxonomy" id="1433469"/>
    <lineage>
        <taxon>Eukaryota</taxon>
        <taxon>Fungi</taxon>
        <taxon>Fungi incertae sedis</taxon>
        <taxon>Mucoromycota</taxon>
        <taxon>Glomeromycotina</taxon>
        <taxon>Glomeromycetes</taxon>
        <taxon>Diversisporales</taxon>
        <taxon>Gigasporaceae</taxon>
        <taxon>Cetraspora</taxon>
    </lineage>
</organism>
<protein>
    <submittedName>
        <fullName evidence="1">17889_t:CDS:1</fullName>
    </submittedName>
</protein>
<comment type="caution">
    <text evidence="1">The sequence shown here is derived from an EMBL/GenBank/DDBJ whole genome shotgun (WGS) entry which is preliminary data.</text>
</comment>
<reference evidence="1" key="1">
    <citation type="submission" date="2021-06" db="EMBL/GenBank/DDBJ databases">
        <authorList>
            <person name="Kallberg Y."/>
            <person name="Tangrot J."/>
            <person name="Rosling A."/>
        </authorList>
    </citation>
    <scope>NUCLEOTIDE SEQUENCE</scope>
    <source>
        <strain evidence="1">FL966</strain>
    </source>
</reference>
<dbReference type="Proteomes" id="UP000789759">
    <property type="component" value="Unassembled WGS sequence"/>
</dbReference>
<name>A0A9N8VFU5_9GLOM</name>
<dbReference type="AlphaFoldDB" id="A0A9N8VFU5"/>
<evidence type="ECO:0000313" key="1">
    <source>
        <dbReference type="EMBL" id="CAG8454501.1"/>
    </source>
</evidence>
<dbReference type="EMBL" id="CAJVQA010000079">
    <property type="protein sequence ID" value="CAG8454501.1"/>
    <property type="molecule type" value="Genomic_DNA"/>
</dbReference>
<feature type="non-terminal residue" evidence="1">
    <location>
        <position position="80"/>
    </location>
</feature>
<proteinExistence type="predicted"/>
<keyword evidence="2" id="KW-1185">Reference proteome</keyword>
<accession>A0A9N8VFU5</accession>
<sequence>LKEIINKLKTKIKTVNDDLIDISLRKLISNNLIKATFRTNYLLEVYALLNNIDKLRYLVSKVQKEQNSYRQEILDLTYNI</sequence>
<gene>
    <name evidence="1" type="ORF">CPELLU_LOCUS316</name>
</gene>